<feature type="non-terminal residue" evidence="11">
    <location>
        <position position="1"/>
    </location>
</feature>
<reference evidence="11 12" key="1">
    <citation type="journal article" date="2018" name="PLoS ONE">
        <title>The draft genome of Kipferlia bialata reveals reductive genome evolution in fornicate parasites.</title>
        <authorList>
            <person name="Tanifuji G."/>
            <person name="Takabayashi S."/>
            <person name="Kume K."/>
            <person name="Takagi M."/>
            <person name="Nakayama T."/>
            <person name="Kamikawa R."/>
            <person name="Inagaki Y."/>
            <person name="Hashimoto T."/>
        </authorList>
    </citation>
    <scope>NUCLEOTIDE SEQUENCE [LARGE SCALE GENOMIC DNA]</scope>
    <source>
        <strain evidence="11">NY0173</strain>
    </source>
</reference>
<proteinExistence type="inferred from homology"/>
<comment type="caution">
    <text evidence="11">The sequence shown here is derived from an EMBL/GenBank/DDBJ whole genome shotgun (WGS) entry which is preliminary data.</text>
</comment>
<evidence type="ECO:0000256" key="9">
    <source>
        <dbReference type="ARBA" id="ARBA00023212"/>
    </source>
</evidence>
<accession>A0A9K3D6T5</accession>
<evidence type="ECO:0000256" key="8">
    <source>
        <dbReference type="ARBA" id="ARBA00023069"/>
    </source>
</evidence>
<dbReference type="Pfam" id="PF03133">
    <property type="entry name" value="TTL"/>
    <property type="match status" value="1"/>
</dbReference>
<keyword evidence="6" id="KW-0547">Nucleotide-binding</keyword>
<keyword evidence="7" id="KW-0067">ATP-binding</keyword>
<evidence type="ECO:0000313" key="12">
    <source>
        <dbReference type="Proteomes" id="UP000265618"/>
    </source>
</evidence>
<keyword evidence="8" id="KW-0969">Cilium</keyword>
<gene>
    <name evidence="11" type="ORF">KIPB_012580</name>
</gene>
<dbReference type="GO" id="GO:0036064">
    <property type="term" value="C:ciliary basal body"/>
    <property type="evidence" value="ECO:0007669"/>
    <property type="project" value="TreeGrafter"/>
</dbReference>
<dbReference type="EMBL" id="BDIP01005614">
    <property type="protein sequence ID" value="GIQ89956.1"/>
    <property type="molecule type" value="Genomic_DNA"/>
</dbReference>
<name>A0A9K3D6T5_9EUKA</name>
<evidence type="ECO:0000313" key="11">
    <source>
        <dbReference type="EMBL" id="GIQ89956.1"/>
    </source>
</evidence>
<organism evidence="11 12">
    <name type="scientific">Kipferlia bialata</name>
    <dbReference type="NCBI Taxonomy" id="797122"/>
    <lineage>
        <taxon>Eukaryota</taxon>
        <taxon>Metamonada</taxon>
        <taxon>Carpediemonas-like organisms</taxon>
        <taxon>Kipferlia</taxon>
    </lineage>
</organism>
<dbReference type="GO" id="GO:0005524">
    <property type="term" value="F:ATP binding"/>
    <property type="evidence" value="ECO:0007669"/>
    <property type="project" value="UniProtKB-KW"/>
</dbReference>
<dbReference type="Proteomes" id="UP000265618">
    <property type="component" value="Unassembled WGS sequence"/>
</dbReference>
<comment type="subcellular location">
    <subcellularLocation>
        <location evidence="1">Cytoplasm</location>
        <location evidence="1">Cytoskeleton</location>
        <location evidence="1">Cilium basal body</location>
    </subcellularLocation>
</comment>
<keyword evidence="4" id="KW-0436">Ligase</keyword>
<protein>
    <submittedName>
        <fullName evidence="11">Tubulin polyglutamylase TTLL1</fullName>
    </submittedName>
</protein>
<evidence type="ECO:0000256" key="4">
    <source>
        <dbReference type="ARBA" id="ARBA00022598"/>
    </source>
</evidence>
<dbReference type="InterPro" id="IPR004344">
    <property type="entry name" value="TTL/TTLL_fam"/>
</dbReference>
<evidence type="ECO:0000256" key="10">
    <source>
        <dbReference type="ARBA" id="ARBA00023273"/>
    </source>
</evidence>
<dbReference type="GO" id="GO:0015631">
    <property type="term" value="F:tubulin binding"/>
    <property type="evidence" value="ECO:0007669"/>
    <property type="project" value="TreeGrafter"/>
</dbReference>
<dbReference type="PANTHER" id="PTHR12241:SF31">
    <property type="entry name" value="POLYGLUTAMYLASE COMPLEX SUBUNIT TTLL1"/>
    <property type="match status" value="1"/>
</dbReference>
<keyword evidence="9" id="KW-0206">Cytoskeleton</keyword>
<keyword evidence="12" id="KW-1185">Reference proteome</keyword>
<evidence type="ECO:0000256" key="1">
    <source>
        <dbReference type="ARBA" id="ARBA00004120"/>
    </source>
</evidence>
<comment type="similarity">
    <text evidence="2">Belongs to the tubulin polyglutamylase family.</text>
</comment>
<evidence type="ECO:0000256" key="3">
    <source>
        <dbReference type="ARBA" id="ARBA00022490"/>
    </source>
</evidence>
<dbReference type="OrthoDB" id="2127950at2759"/>
<keyword evidence="10" id="KW-0966">Cell projection</keyword>
<dbReference type="GO" id="GO:0000226">
    <property type="term" value="P:microtubule cytoskeleton organization"/>
    <property type="evidence" value="ECO:0007669"/>
    <property type="project" value="TreeGrafter"/>
</dbReference>
<dbReference type="AlphaFoldDB" id="A0A9K3D6T5"/>
<evidence type="ECO:0000256" key="7">
    <source>
        <dbReference type="ARBA" id="ARBA00022840"/>
    </source>
</evidence>
<evidence type="ECO:0000256" key="2">
    <source>
        <dbReference type="ARBA" id="ARBA00006118"/>
    </source>
</evidence>
<dbReference type="GO" id="GO:0070740">
    <property type="term" value="F:tubulin-glutamic acid ligase activity"/>
    <property type="evidence" value="ECO:0007669"/>
    <property type="project" value="TreeGrafter"/>
</dbReference>
<sequence length="135" mass="15988">MSAPQSRIRFRTDFEKHCLTNSFTKRGWTRTGGSDWHFYWASVGSVRQLFSGEKRRLTDTQIVNHFPGHYELTRKDMMHKNMKKYAKEFQKTHPDPVTNYVPHSFSLPSEYTLVEDAFRKNPKAVWIVKPTNRAH</sequence>
<dbReference type="PROSITE" id="PS51221">
    <property type="entry name" value="TTL"/>
    <property type="match status" value="1"/>
</dbReference>
<keyword evidence="5" id="KW-0493">Microtubule</keyword>
<keyword evidence="3" id="KW-0963">Cytoplasm</keyword>
<dbReference type="PANTHER" id="PTHR12241">
    <property type="entry name" value="TUBULIN POLYGLUTAMYLASE"/>
    <property type="match status" value="1"/>
</dbReference>
<evidence type="ECO:0000256" key="6">
    <source>
        <dbReference type="ARBA" id="ARBA00022741"/>
    </source>
</evidence>
<dbReference type="GO" id="GO:0005874">
    <property type="term" value="C:microtubule"/>
    <property type="evidence" value="ECO:0007669"/>
    <property type="project" value="UniProtKB-KW"/>
</dbReference>
<evidence type="ECO:0000256" key="5">
    <source>
        <dbReference type="ARBA" id="ARBA00022701"/>
    </source>
</evidence>